<feature type="domain" description="Ribosomal RNA adenine methylase transferase N-terminal" evidence="9">
    <location>
        <begin position="18"/>
        <end position="199"/>
    </location>
</feature>
<dbReference type="SUPFAM" id="SSF53335">
    <property type="entry name" value="S-adenosyl-L-methionine-dependent methyltransferases"/>
    <property type="match status" value="1"/>
</dbReference>
<evidence type="ECO:0000256" key="3">
    <source>
        <dbReference type="ARBA" id="ARBA00022603"/>
    </source>
</evidence>
<dbReference type="InterPro" id="IPR001737">
    <property type="entry name" value="KsgA/Erm"/>
</dbReference>
<evidence type="ECO:0000259" key="9">
    <source>
        <dbReference type="SMART" id="SM00650"/>
    </source>
</evidence>
<dbReference type="InterPro" id="IPR029063">
    <property type="entry name" value="SAM-dependent_MTases_sf"/>
</dbReference>
<evidence type="ECO:0000256" key="1">
    <source>
        <dbReference type="ARBA" id="ARBA00022490"/>
    </source>
</evidence>
<dbReference type="EC" id="2.1.1.182" evidence="7"/>
<dbReference type="Gene3D" id="1.10.8.100">
    <property type="entry name" value="Ribosomal RNA adenine dimethylase-like, domain 2"/>
    <property type="match status" value="1"/>
</dbReference>
<name>A0A2W1JN00_9CYAN</name>
<sequence>MPNPRKRFGQHWLKSQAVLEQIVAAAEIESCDRILEIGPGTGLLTQKLLPLAETVTAVEIDRDLCKLLIHKFRDSDNFLLLQDSILSVDLGAMFGHYPKFADPNKVVANIPYNITGPILDLVLGSLAKPREPAFKSIVLLLQKEVAERLTAQSGSKIFGAMSVRTQYLATCEYICHVPNIAFKPRPKVDSAVVRLCPRPYPQQTENPRWFQTLVKLGFSSRRKMLRNNLNSVVDRDQLTVILEQLGVSPQARAEDLSVDRWVALSNSLHPA</sequence>
<evidence type="ECO:0000256" key="4">
    <source>
        <dbReference type="ARBA" id="ARBA00022679"/>
    </source>
</evidence>
<dbReference type="Gene3D" id="3.40.50.150">
    <property type="entry name" value="Vaccinia Virus protein VP39"/>
    <property type="match status" value="1"/>
</dbReference>
<comment type="similarity">
    <text evidence="7">Belongs to the class I-like SAM-binding methyltransferase superfamily. rRNA adenine N(6)-methyltransferase family. RsmA subfamily.</text>
</comment>
<keyword evidence="6 7" id="KW-0694">RNA-binding</keyword>
<dbReference type="EMBL" id="PQWO01000002">
    <property type="protein sequence ID" value="PZD74698.1"/>
    <property type="molecule type" value="Genomic_DNA"/>
</dbReference>
<protein>
    <recommendedName>
        <fullName evidence="7">Ribosomal RNA small subunit methyltransferase A</fullName>
        <ecNumber evidence="7">2.1.1.182</ecNumber>
    </recommendedName>
    <alternativeName>
        <fullName evidence="7">16S rRNA (adenine(1518)-N(6)/adenine(1519)-N(6))-dimethyltransferase</fullName>
    </alternativeName>
    <alternativeName>
        <fullName evidence="7">16S rRNA dimethyladenosine transferase</fullName>
    </alternativeName>
    <alternativeName>
        <fullName evidence="7">16S rRNA dimethylase</fullName>
    </alternativeName>
    <alternativeName>
        <fullName evidence="7">S-adenosylmethionine-6-N', N'-adenosyl(rRNA) dimethyltransferase</fullName>
    </alternativeName>
</protein>
<feature type="binding site" evidence="7 8">
    <location>
        <position position="11"/>
    </location>
    <ligand>
        <name>S-adenosyl-L-methionine</name>
        <dbReference type="ChEBI" id="CHEBI:59789"/>
    </ligand>
</feature>
<dbReference type="AlphaFoldDB" id="A0A2W1JN00"/>
<dbReference type="SMART" id="SM00650">
    <property type="entry name" value="rADc"/>
    <property type="match status" value="1"/>
</dbReference>
<proteinExistence type="inferred from homology"/>
<dbReference type="FunFam" id="1.10.8.100:FF:000001">
    <property type="entry name" value="Ribosomal RNA small subunit methyltransferase A"/>
    <property type="match status" value="1"/>
</dbReference>
<dbReference type="HAMAP" id="MF_00607">
    <property type="entry name" value="16SrRNA_methyltr_A"/>
    <property type="match status" value="1"/>
</dbReference>
<dbReference type="FunFam" id="3.40.50.150:FF:000023">
    <property type="entry name" value="Ribosomal RNA small subunit methyltransferase A"/>
    <property type="match status" value="1"/>
</dbReference>
<feature type="binding site" evidence="7 8">
    <location>
        <position position="13"/>
    </location>
    <ligand>
        <name>S-adenosyl-L-methionine</name>
        <dbReference type="ChEBI" id="CHEBI:59789"/>
    </ligand>
</feature>
<dbReference type="GO" id="GO:0003723">
    <property type="term" value="F:RNA binding"/>
    <property type="evidence" value="ECO:0007669"/>
    <property type="project" value="UniProtKB-UniRule"/>
</dbReference>
<evidence type="ECO:0000256" key="7">
    <source>
        <dbReference type="HAMAP-Rule" id="MF_00607"/>
    </source>
</evidence>
<evidence type="ECO:0000313" key="10">
    <source>
        <dbReference type="EMBL" id="PZD74698.1"/>
    </source>
</evidence>
<dbReference type="InterPro" id="IPR011530">
    <property type="entry name" value="rRNA_adenine_dimethylase"/>
</dbReference>
<dbReference type="GO" id="GO:0052908">
    <property type="term" value="F:16S rRNA (adenine(1518)-N(6)/adenine(1519)-N(6))-dimethyltransferase activity"/>
    <property type="evidence" value="ECO:0007669"/>
    <property type="project" value="UniProtKB-EC"/>
</dbReference>
<dbReference type="NCBIfam" id="TIGR00755">
    <property type="entry name" value="ksgA"/>
    <property type="match status" value="1"/>
</dbReference>
<comment type="function">
    <text evidence="7">Specifically dimethylates two adjacent adenosines (A1518 and A1519) in the loop of a conserved hairpin near the 3'-end of 16S rRNA in the 30S particle. May play a critical role in biogenesis of 30S subunits.</text>
</comment>
<reference evidence="10 11" key="1">
    <citation type="journal article" date="2018" name="Sci. Rep.">
        <title>A novel species of the marine cyanobacterium Acaryochloris with a unique pigment content and lifestyle.</title>
        <authorList>
            <person name="Partensky F."/>
            <person name="Six C."/>
            <person name="Ratin M."/>
            <person name="Garczarek L."/>
            <person name="Vaulot D."/>
            <person name="Probert I."/>
            <person name="Calteau A."/>
            <person name="Gourvil P."/>
            <person name="Marie D."/>
            <person name="Grebert T."/>
            <person name="Bouchier C."/>
            <person name="Le Panse S."/>
            <person name="Gachenot M."/>
            <person name="Rodriguez F."/>
            <person name="Garrido J.L."/>
        </authorList>
    </citation>
    <scope>NUCLEOTIDE SEQUENCE [LARGE SCALE GENOMIC DNA]</scope>
    <source>
        <strain evidence="10 11">RCC1774</strain>
    </source>
</reference>
<dbReference type="RefSeq" id="WP_110985038.1">
    <property type="nucleotide sequence ID" value="NZ_CAWNWM010000002.1"/>
</dbReference>
<organism evidence="10 11">
    <name type="scientific">Acaryochloris thomasi RCC1774</name>
    <dbReference type="NCBI Taxonomy" id="1764569"/>
    <lineage>
        <taxon>Bacteria</taxon>
        <taxon>Bacillati</taxon>
        <taxon>Cyanobacteriota</taxon>
        <taxon>Cyanophyceae</taxon>
        <taxon>Acaryochloridales</taxon>
        <taxon>Acaryochloridaceae</taxon>
        <taxon>Acaryochloris</taxon>
        <taxon>Acaryochloris thomasi</taxon>
    </lineage>
</organism>
<dbReference type="InterPro" id="IPR020596">
    <property type="entry name" value="rRNA_Ade_Mease_Trfase_CS"/>
</dbReference>
<keyword evidence="11" id="KW-1185">Reference proteome</keyword>
<dbReference type="InterPro" id="IPR020598">
    <property type="entry name" value="rRNA_Ade_methylase_Trfase_N"/>
</dbReference>
<dbReference type="CDD" id="cd02440">
    <property type="entry name" value="AdoMet_MTases"/>
    <property type="match status" value="1"/>
</dbReference>
<comment type="catalytic activity">
    <reaction evidence="7">
        <text>adenosine(1518)/adenosine(1519) in 16S rRNA + 4 S-adenosyl-L-methionine = N(6)-dimethyladenosine(1518)/N(6)-dimethyladenosine(1519) in 16S rRNA + 4 S-adenosyl-L-homocysteine + 4 H(+)</text>
        <dbReference type="Rhea" id="RHEA:19609"/>
        <dbReference type="Rhea" id="RHEA-COMP:10232"/>
        <dbReference type="Rhea" id="RHEA-COMP:10233"/>
        <dbReference type="ChEBI" id="CHEBI:15378"/>
        <dbReference type="ChEBI" id="CHEBI:57856"/>
        <dbReference type="ChEBI" id="CHEBI:59789"/>
        <dbReference type="ChEBI" id="CHEBI:74411"/>
        <dbReference type="ChEBI" id="CHEBI:74493"/>
        <dbReference type="EC" id="2.1.1.182"/>
    </reaction>
</comment>
<keyword evidence="5 7" id="KW-0949">S-adenosyl-L-methionine</keyword>
<dbReference type="Pfam" id="PF00398">
    <property type="entry name" value="RrnaAD"/>
    <property type="match status" value="1"/>
</dbReference>
<feature type="binding site" evidence="7 8">
    <location>
        <position position="59"/>
    </location>
    <ligand>
        <name>S-adenosyl-L-methionine</name>
        <dbReference type="ChEBI" id="CHEBI:59789"/>
    </ligand>
</feature>
<evidence type="ECO:0000256" key="5">
    <source>
        <dbReference type="ARBA" id="ARBA00022691"/>
    </source>
</evidence>
<evidence type="ECO:0000313" key="11">
    <source>
        <dbReference type="Proteomes" id="UP000248857"/>
    </source>
</evidence>
<comment type="caution">
    <text evidence="10">The sequence shown here is derived from an EMBL/GenBank/DDBJ whole genome shotgun (WGS) entry which is preliminary data.</text>
</comment>
<dbReference type="PROSITE" id="PS01131">
    <property type="entry name" value="RRNA_A_DIMETH"/>
    <property type="match status" value="1"/>
</dbReference>
<feature type="binding site" evidence="7 8">
    <location>
        <position position="38"/>
    </location>
    <ligand>
        <name>S-adenosyl-L-methionine</name>
        <dbReference type="ChEBI" id="CHEBI:59789"/>
    </ligand>
</feature>
<keyword evidence="1 7" id="KW-0963">Cytoplasm</keyword>
<dbReference type="PANTHER" id="PTHR11727:SF7">
    <property type="entry name" value="DIMETHYLADENOSINE TRANSFERASE-RELATED"/>
    <property type="match status" value="1"/>
</dbReference>
<dbReference type="PROSITE" id="PS51689">
    <property type="entry name" value="SAM_RNA_A_N6_MT"/>
    <property type="match status" value="1"/>
</dbReference>
<keyword evidence="2 7" id="KW-0698">rRNA processing</keyword>
<dbReference type="PANTHER" id="PTHR11727">
    <property type="entry name" value="DIMETHYLADENOSINE TRANSFERASE"/>
    <property type="match status" value="1"/>
</dbReference>
<dbReference type="GO" id="GO:0005829">
    <property type="term" value="C:cytosol"/>
    <property type="evidence" value="ECO:0007669"/>
    <property type="project" value="TreeGrafter"/>
</dbReference>
<dbReference type="InterPro" id="IPR023165">
    <property type="entry name" value="rRNA_Ade_diMease-like_C"/>
</dbReference>
<evidence type="ECO:0000256" key="6">
    <source>
        <dbReference type="ARBA" id="ARBA00022884"/>
    </source>
</evidence>
<comment type="subcellular location">
    <subcellularLocation>
        <location evidence="7">Cytoplasm</location>
    </subcellularLocation>
</comment>
<gene>
    <name evidence="10" type="primary">rsmA_1</name>
    <name evidence="7" type="synonym">ksgA</name>
    <name evidence="7" type="synonym">rsmA</name>
    <name evidence="10" type="ORF">C1752_01101</name>
</gene>
<evidence type="ECO:0000256" key="2">
    <source>
        <dbReference type="ARBA" id="ARBA00022552"/>
    </source>
</evidence>
<dbReference type="Proteomes" id="UP000248857">
    <property type="component" value="Unassembled WGS sequence"/>
</dbReference>
<accession>A0A2W1JN00</accession>
<evidence type="ECO:0000256" key="8">
    <source>
        <dbReference type="PROSITE-ProRule" id="PRU01026"/>
    </source>
</evidence>
<comment type="caution">
    <text evidence="7 8">Lacks conserved residue(s) required for the propagation of feature annotation.</text>
</comment>
<feature type="binding site" evidence="7 8">
    <location>
        <position position="109"/>
    </location>
    <ligand>
        <name>S-adenosyl-L-methionine</name>
        <dbReference type="ChEBI" id="CHEBI:59789"/>
    </ligand>
</feature>
<keyword evidence="3 7" id="KW-0489">Methyltransferase</keyword>
<dbReference type="OrthoDB" id="9814755at2"/>
<keyword evidence="4 7" id="KW-0808">Transferase</keyword>